<dbReference type="SUPFAM" id="SSF46600">
    <property type="entry name" value="C-terminal UvrC-binding domain of UvrB"/>
    <property type="match status" value="1"/>
</dbReference>
<dbReference type="InterPro" id="IPR010994">
    <property type="entry name" value="RuvA_2-like"/>
</dbReference>
<accession>A0A6J6HNF0</accession>
<dbReference type="InterPro" id="IPR004791">
    <property type="entry name" value="UvrC"/>
</dbReference>
<dbReference type="SUPFAM" id="SSF47781">
    <property type="entry name" value="RuvA domain 2-like"/>
    <property type="match status" value="1"/>
</dbReference>
<dbReference type="Pfam" id="PF22920">
    <property type="entry name" value="UvrC_RNaseH"/>
    <property type="match status" value="1"/>
</dbReference>
<dbReference type="PANTHER" id="PTHR30562:SF1">
    <property type="entry name" value="UVRABC SYSTEM PROTEIN C"/>
    <property type="match status" value="1"/>
</dbReference>
<dbReference type="GO" id="GO:0006289">
    <property type="term" value="P:nucleotide-excision repair"/>
    <property type="evidence" value="ECO:0007669"/>
    <property type="project" value="InterPro"/>
</dbReference>
<feature type="domain" description="UVR" evidence="1">
    <location>
        <begin position="25"/>
        <end position="60"/>
    </location>
</feature>
<evidence type="ECO:0000313" key="3">
    <source>
        <dbReference type="EMBL" id="CAB4614103.1"/>
    </source>
</evidence>
<dbReference type="Pfam" id="PF02151">
    <property type="entry name" value="UVR"/>
    <property type="match status" value="1"/>
</dbReference>
<dbReference type="InterPro" id="IPR050066">
    <property type="entry name" value="UvrABC_protein_C"/>
</dbReference>
<dbReference type="Gene3D" id="4.10.860.10">
    <property type="entry name" value="UVR domain"/>
    <property type="match status" value="1"/>
</dbReference>
<dbReference type="NCBIfam" id="TIGR00194">
    <property type="entry name" value="uvrC"/>
    <property type="match status" value="1"/>
</dbReference>
<evidence type="ECO:0000259" key="1">
    <source>
        <dbReference type="PROSITE" id="PS50151"/>
    </source>
</evidence>
<dbReference type="InterPro" id="IPR001943">
    <property type="entry name" value="UVR_dom"/>
</dbReference>
<reference evidence="3" key="1">
    <citation type="submission" date="2020-05" db="EMBL/GenBank/DDBJ databases">
        <authorList>
            <person name="Chiriac C."/>
            <person name="Salcher M."/>
            <person name="Ghai R."/>
            <person name="Kavagutti S V."/>
        </authorList>
    </citation>
    <scope>NUCLEOTIDE SEQUENCE</scope>
</reference>
<dbReference type="Gene3D" id="3.30.420.340">
    <property type="entry name" value="UvrC, RNAse H endonuclease domain"/>
    <property type="match status" value="1"/>
</dbReference>
<dbReference type="GO" id="GO:0009381">
    <property type="term" value="F:excinuclease ABC activity"/>
    <property type="evidence" value="ECO:0007669"/>
    <property type="project" value="InterPro"/>
</dbReference>
<dbReference type="NCBIfam" id="NF001824">
    <property type="entry name" value="PRK00558.1-5"/>
    <property type="match status" value="1"/>
</dbReference>
<dbReference type="PANTHER" id="PTHR30562">
    <property type="entry name" value="UVRC/OXIDOREDUCTASE"/>
    <property type="match status" value="1"/>
</dbReference>
<dbReference type="PROSITE" id="PS50165">
    <property type="entry name" value="UVRC"/>
    <property type="match status" value="1"/>
</dbReference>
<dbReference type="Gene3D" id="1.10.150.20">
    <property type="entry name" value="5' to 3' exonuclease, C-terminal subdomain"/>
    <property type="match status" value="1"/>
</dbReference>
<feature type="domain" description="UvrC family homology region profile" evidence="2">
    <location>
        <begin position="76"/>
        <end position="320"/>
    </location>
</feature>
<name>A0A6J6HNF0_9ZZZZ</name>
<dbReference type="InterPro" id="IPR038476">
    <property type="entry name" value="UvrC_RNase_H_dom_sf"/>
</dbReference>
<protein>
    <submittedName>
        <fullName evidence="3">Unannotated protein</fullName>
    </submittedName>
</protein>
<dbReference type="GO" id="GO:0009380">
    <property type="term" value="C:excinuclease repair complex"/>
    <property type="evidence" value="ECO:0007669"/>
    <property type="project" value="InterPro"/>
</dbReference>
<dbReference type="InterPro" id="IPR036876">
    <property type="entry name" value="UVR_dom_sf"/>
</dbReference>
<dbReference type="InterPro" id="IPR001162">
    <property type="entry name" value="UvrC_RNase_H_dom"/>
</dbReference>
<dbReference type="AlphaFoldDB" id="A0A6J6HNF0"/>
<sequence length="444" mass="49646">MGSVDDATYSEYVKQLCSFLDGDTDAVVSNLEAEMSSASQAMEYEKAARVRDRLLGVQRAIEKQQMVGERDEDLDIIGLVDDELEAAVQVFYVRKGRVVGRKGFIVDKVEELTPGKLVDRILEEMYGDQPPLGIPSQVLVPTAPDDASTYTEWLAHLKGTSVQIRVPQRGDKRELQETVTINAREEFNRHRLRRASDHNARSRALSEIQQLLELPEAPLRIECYDMAHLQGTDYVGSMVVMEDGIPNKREYKRFKVKDVPGNDDYAAMREVLTRRLAAYVYERDNTSVEEGVKPGRFSYPPQLLLVDGGKGQLGVAVQVLEELGLTEEIPVASLAKKFEEVYIPGNSAPIIIPRGSEALFMLQRIRDEAHRFANTFHRELRAKRMVSSSLDGIAGLGEARAKRLVKEMGGVNAVKKASRDDLSLLSWLPAAVADAVHSHFHKDI</sequence>
<dbReference type="Pfam" id="PF08459">
    <property type="entry name" value="UvrC_RNaseH_dom"/>
    <property type="match status" value="1"/>
</dbReference>
<proteinExistence type="predicted"/>
<organism evidence="3">
    <name type="scientific">freshwater metagenome</name>
    <dbReference type="NCBI Taxonomy" id="449393"/>
    <lineage>
        <taxon>unclassified sequences</taxon>
        <taxon>metagenomes</taxon>
        <taxon>ecological metagenomes</taxon>
    </lineage>
</organism>
<evidence type="ECO:0000259" key="2">
    <source>
        <dbReference type="PROSITE" id="PS50165"/>
    </source>
</evidence>
<gene>
    <name evidence="3" type="ORF">UFOPK1889_00466</name>
</gene>
<dbReference type="EMBL" id="CAEZUZ010000055">
    <property type="protein sequence ID" value="CAB4614103.1"/>
    <property type="molecule type" value="Genomic_DNA"/>
</dbReference>
<dbReference type="PROSITE" id="PS50151">
    <property type="entry name" value="UVR"/>
    <property type="match status" value="1"/>
</dbReference>